<keyword evidence="2" id="KW-0106">Calcium</keyword>
<keyword evidence="5" id="KW-1185">Reference proteome</keyword>
<dbReference type="VEuPathDB" id="VectorBase:ISCW019405"/>
<evidence type="ECO:0000313" key="4">
    <source>
        <dbReference type="EnsemblMetazoa" id="ISCW019405-PA"/>
    </source>
</evidence>
<evidence type="ECO:0000313" key="3">
    <source>
        <dbReference type="EMBL" id="EEC10404.1"/>
    </source>
</evidence>
<gene>
    <name evidence="3" type="ORF">IscW_ISCW019405</name>
</gene>
<evidence type="ECO:0000313" key="5">
    <source>
        <dbReference type="Proteomes" id="UP000001555"/>
    </source>
</evidence>
<sequence>VQKPAVPSTSITCPPGLEYLAMLDQLIVQQQVELLEAIMPVFEMANKYVVKNSMGQFIYLISEDSHVCVRMCCGPQRCLQLSVQDFRGQEVMRFIRPCRCTSCCCPCCLQ</sequence>
<dbReference type="Pfam" id="PF03803">
    <property type="entry name" value="Scramblase"/>
    <property type="match status" value="1"/>
</dbReference>
<dbReference type="PaxDb" id="6945-B7PUY2"/>
<dbReference type="STRING" id="6945.B7PUY2"/>
<dbReference type="EnsemblMetazoa" id="ISCW019405-RA">
    <property type="protein sequence ID" value="ISCW019405-PA"/>
    <property type="gene ID" value="ISCW019405"/>
</dbReference>
<evidence type="ECO:0000256" key="2">
    <source>
        <dbReference type="RuleBase" id="RU363116"/>
    </source>
</evidence>
<dbReference type="VEuPathDB" id="VectorBase:ISCI019405"/>
<dbReference type="EMBL" id="ABJB010607873">
    <property type="status" value="NOT_ANNOTATED_CDS"/>
    <property type="molecule type" value="Genomic_DNA"/>
</dbReference>
<keyword evidence="2" id="KW-0449">Lipoprotein</keyword>
<name>B7PUY2_IXOSC</name>
<dbReference type="PANTHER" id="PTHR23248">
    <property type="entry name" value="PHOSPHOLIPID SCRAMBLASE-RELATED"/>
    <property type="match status" value="1"/>
</dbReference>
<feature type="non-terminal residue" evidence="3">
    <location>
        <position position="1"/>
    </location>
</feature>
<keyword evidence="2" id="KW-0564">Palmitate</keyword>
<dbReference type="InterPro" id="IPR005552">
    <property type="entry name" value="Scramblase"/>
</dbReference>
<dbReference type="GO" id="GO:0017128">
    <property type="term" value="F:phospholipid scramblase activity"/>
    <property type="evidence" value="ECO:0007669"/>
    <property type="project" value="InterPro"/>
</dbReference>
<comment type="cofactor">
    <cofactor evidence="2">
        <name>Ca(2+)</name>
        <dbReference type="ChEBI" id="CHEBI:29108"/>
    </cofactor>
</comment>
<evidence type="ECO:0000256" key="1">
    <source>
        <dbReference type="ARBA" id="ARBA00005350"/>
    </source>
</evidence>
<dbReference type="Proteomes" id="UP000001555">
    <property type="component" value="Unassembled WGS sequence"/>
</dbReference>
<dbReference type="EMBL" id="ABJB011109719">
    <property type="status" value="NOT_ANNOTATED_CDS"/>
    <property type="molecule type" value="Genomic_DNA"/>
</dbReference>
<protein>
    <recommendedName>
        <fullName evidence="2">Phospholipid scramblase</fullName>
    </recommendedName>
</protein>
<dbReference type="OrthoDB" id="6498648at2759"/>
<dbReference type="HOGENOM" id="CLU_2446494_0_0_1"/>
<dbReference type="EMBL" id="DS796011">
    <property type="protein sequence ID" value="EEC10404.1"/>
    <property type="molecule type" value="Genomic_DNA"/>
</dbReference>
<proteinExistence type="inferred from homology"/>
<dbReference type="VEuPathDB" id="VectorBase:ISCP_009241"/>
<dbReference type="PANTHER" id="PTHR23248:SF9">
    <property type="entry name" value="PHOSPHOLIPID SCRAMBLASE"/>
    <property type="match status" value="1"/>
</dbReference>
<reference evidence="3 5" key="1">
    <citation type="submission" date="2008-03" db="EMBL/GenBank/DDBJ databases">
        <title>Annotation of Ixodes scapularis.</title>
        <authorList>
            <consortium name="Ixodes scapularis Genome Project Consortium"/>
            <person name="Caler E."/>
            <person name="Hannick L.I."/>
            <person name="Bidwell S."/>
            <person name="Joardar V."/>
            <person name="Thiagarajan M."/>
            <person name="Amedeo P."/>
            <person name="Galinsky K.J."/>
            <person name="Schobel S."/>
            <person name="Inman J."/>
            <person name="Hostetler J."/>
            <person name="Miller J."/>
            <person name="Hammond M."/>
            <person name="Megy K."/>
            <person name="Lawson D."/>
            <person name="Kodira C."/>
            <person name="Sutton G."/>
            <person name="Meyer J."/>
            <person name="Hill C.A."/>
            <person name="Birren B."/>
            <person name="Nene V."/>
            <person name="Collins F."/>
            <person name="Alarcon-Chaidez F."/>
            <person name="Wikel S."/>
            <person name="Strausberg R."/>
        </authorList>
    </citation>
    <scope>NUCLEOTIDE SEQUENCE [LARGE SCALE GENOMIC DNA]</scope>
    <source>
        <strain evidence="5">Wikel</strain>
        <strain evidence="3">Wikel colony</strain>
    </source>
</reference>
<reference evidence="4" key="2">
    <citation type="submission" date="2020-05" db="UniProtKB">
        <authorList>
            <consortium name="EnsemblMetazoa"/>
        </authorList>
    </citation>
    <scope>IDENTIFICATION</scope>
    <source>
        <strain evidence="4">wikel</strain>
    </source>
</reference>
<dbReference type="AlphaFoldDB" id="B7PUY2"/>
<comment type="similarity">
    <text evidence="1 2">Belongs to the phospholipid scramblase family.</text>
</comment>
<dbReference type="EMBL" id="ABJB010792605">
    <property type="status" value="NOT_ANNOTATED_CDS"/>
    <property type="molecule type" value="Genomic_DNA"/>
</dbReference>
<accession>B7PUY2</accession>
<organism>
    <name type="scientific">Ixodes scapularis</name>
    <name type="common">Black-legged tick</name>
    <name type="synonym">Deer tick</name>
    <dbReference type="NCBI Taxonomy" id="6945"/>
    <lineage>
        <taxon>Eukaryota</taxon>
        <taxon>Metazoa</taxon>
        <taxon>Ecdysozoa</taxon>
        <taxon>Arthropoda</taxon>
        <taxon>Chelicerata</taxon>
        <taxon>Arachnida</taxon>
        <taxon>Acari</taxon>
        <taxon>Parasitiformes</taxon>
        <taxon>Ixodida</taxon>
        <taxon>Ixodoidea</taxon>
        <taxon>Ixodidae</taxon>
        <taxon>Ixodinae</taxon>
        <taxon>Ixodes</taxon>
    </lineage>
</organism>
<dbReference type="InParanoid" id="B7PUY2"/>
<comment type="function">
    <text evidence="2">May mediate accelerated ATP-independent bidirectional transbilayer migration of phospholipids upon binding calcium ions that results in a loss of phospholipid asymmetry in the plasma membrane.</text>
</comment>
<feature type="non-terminal residue" evidence="3">
    <location>
        <position position="110"/>
    </location>
</feature>